<proteinExistence type="predicted"/>
<sequence>MYRQNTVYIIGDSKTSLNNPIMHKYNGFFVGLVIDRETDEIVDAECSSTINLTSLFIKSIFVGKSILEVDKVMEEIESRYFGSSQKALMVAFKNAHIKYTQIMIK</sequence>
<reference evidence="3" key="1">
    <citation type="submission" date="2015-07" db="EMBL/GenBank/DDBJ databases">
        <title>Fjat-10036 dsm4.</title>
        <authorList>
            <person name="Liu B."/>
            <person name="Wang J."/>
            <person name="Zhu Y."/>
            <person name="Liu G."/>
            <person name="Chen Q."/>
            <person name="Chen Z."/>
            <person name="Lan J."/>
            <person name="Che J."/>
            <person name="Ge C."/>
            <person name="Shi H."/>
            <person name="Pan Z."/>
            <person name="Liu X."/>
        </authorList>
    </citation>
    <scope>NUCLEOTIDE SEQUENCE [LARGE SCALE GENOMIC DNA]</scope>
    <source>
        <strain evidence="3">DSM 4</strain>
    </source>
</reference>
<dbReference type="STRING" id="1459.AF332_02085"/>
<name>A0A0M0G7H5_SPOGL</name>
<dbReference type="AlphaFoldDB" id="A0A0M0G7H5"/>
<dbReference type="Proteomes" id="UP000037109">
    <property type="component" value="Unassembled WGS sequence"/>
</dbReference>
<gene>
    <name evidence="2" type="ORF">AF332_02085</name>
</gene>
<dbReference type="EMBL" id="LGUF01000007">
    <property type="protein sequence ID" value="KON85738.1"/>
    <property type="molecule type" value="Genomic_DNA"/>
</dbReference>
<accession>A0A0M0G7H5</accession>
<dbReference type="OrthoDB" id="88363at2"/>
<evidence type="ECO:0000313" key="2">
    <source>
        <dbReference type="EMBL" id="KON85738.1"/>
    </source>
</evidence>
<dbReference type="PATRIC" id="fig|1459.3.peg.445"/>
<evidence type="ECO:0000313" key="3">
    <source>
        <dbReference type="Proteomes" id="UP000037109"/>
    </source>
</evidence>
<organism evidence="2 3">
    <name type="scientific">Sporosarcina globispora</name>
    <name type="common">Bacillus globisporus</name>
    <dbReference type="NCBI Taxonomy" id="1459"/>
    <lineage>
        <taxon>Bacteria</taxon>
        <taxon>Bacillati</taxon>
        <taxon>Bacillota</taxon>
        <taxon>Bacilli</taxon>
        <taxon>Bacillales</taxon>
        <taxon>Caryophanaceae</taxon>
        <taxon>Sporosarcina</taxon>
    </lineage>
</organism>
<dbReference type="InterPro" id="IPR024617">
    <property type="entry name" value="DUF3870"/>
</dbReference>
<comment type="caution">
    <text evidence="2">The sequence shown here is derived from an EMBL/GenBank/DDBJ whole genome shotgun (WGS) entry which is preliminary data.</text>
</comment>
<feature type="domain" description="DUF3870" evidence="1">
    <location>
        <begin position="8"/>
        <end position="99"/>
    </location>
</feature>
<protein>
    <recommendedName>
        <fullName evidence="1">DUF3870 domain-containing protein</fullName>
    </recommendedName>
</protein>
<keyword evidence="3" id="KW-1185">Reference proteome</keyword>
<dbReference type="Pfam" id="PF12986">
    <property type="entry name" value="DUF3870"/>
    <property type="match status" value="1"/>
</dbReference>
<dbReference type="RefSeq" id="WP_053433133.1">
    <property type="nucleotide sequence ID" value="NZ_LGUF01000007.1"/>
</dbReference>
<evidence type="ECO:0000259" key="1">
    <source>
        <dbReference type="Pfam" id="PF12986"/>
    </source>
</evidence>